<dbReference type="AlphaFoldDB" id="A0A6A5RCN3"/>
<protein>
    <submittedName>
        <fullName evidence="2">Uncharacterized protein</fullName>
    </submittedName>
</protein>
<feature type="compositionally biased region" description="Basic and acidic residues" evidence="1">
    <location>
        <begin position="83"/>
        <end position="106"/>
    </location>
</feature>
<organism evidence="2 3">
    <name type="scientific">Didymella exigua CBS 183.55</name>
    <dbReference type="NCBI Taxonomy" id="1150837"/>
    <lineage>
        <taxon>Eukaryota</taxon>
        <taxon>Fungi</taxon>
        <taxon>Dikarya</taxon>
        <taxon>Ascomycota</taxon>
        <taxon>Pezizomycotina</taxon>
        <taxon>Dothideomycetes</taxon>
        <taxon>Pleosporomycetidae</taxon>
        <taxon>Pleosporales</taxon>
        <taxon>Pleosporineae</taxon>
        <taxon>Didymellaceae</taxon>
        <taxon>Didymella</taxon>
    </lineage>
</organism>
<evidence type="ECO:0000256" key="1">
    <source>
        <dbReference type="SAM" id="MobiDB-lite"/>
    </source>
</evidence>
<dbReference type="RefSeq" id="XP_033445704.1">
    <property type="nucleotide sequence ID" value="XM_033588507.1"/>
</dbReference>
<proteinExistence type="predicted"/>
<sequence>MIHRSSPNATPSSPPKLWDRKAKPKLSHSSDEKTRSWQHDIFARVANGCCCNGCTRRGSCAGGHLRAPLRLDDDEGGNVELAQDDKISRHEKTIRRRQEREAKLNAEGEDAESTAPSDSDLDPDEVSLDPKALVRGKDDRIQEHSEPTVKRKFQMNRGAGRGENSKAAGG</sequence>
<reference evidence="2" key="1">
    <citation type="journal article" date="2020" name="Stud. Mycol.">
        <title>101 Dothideomycetes genomes: a test case for predicting lifestyles and emergence of pathogens.</title>
        <authorList>
            <person name="Haridas S."/>
            <person name="Albert R."/>
            <person name="Binder M."/>
            <person name="Bloem J."/>
            <person name="Labutti K."/>
            <person name="Salamov A."/>
            <person name="Andreopoulos B."/>
            <person name="Baker S."/>
            <person name="Barry K."/>
            <person name="Bills G."/>
            <person name="Bluhm B."/>
            <person name="Cannon C."/>
            <person name="Castanera R."/>
            <person name="Culley D."/>
            <person name="Daum C."/>
            <person name="Ezra D."/>
            <person name="Gonzalez J."/>
            <person name="Henrissat B."/>
            <person name="Kuo A."/>
            <person name="Liang C."/>
            <person name="Lipzen A."/>
            <person name="Lutzoni F."/>
            <person name="Magnuson J."/>
            <person name="Mondo S."/>
            <person name="Nolan M."/>
            <person name="Ohm R."/>
            <person name="Pangilinan J."/>
            <person name="Park H.-J."/>
            <person name="Ramirez L."/>
            <person name="Alfaro M."/>
            <person name="Sun H."/>
            <person name="Tritt A."/>
            <person name="Yoshinaga Y."/>
            <person name="Zwiers L.-H."/>
            <person name="Turgeon B."/>
            <person name="Goodwin S."/>
            <person name="Spatafora J."/>
            <person name="Crous P."/>
            <person name="Grigoriev I."/>
        </authorList>
    </citation>
    <scope>NUCLEOTIDE SEQUENCE</scope>
    <source>
        <strain evidence="2">CBS 183.55</strain>
    </source>
</reference>
<accession>A0A6A5RCN3</accession>
<evidence type="ECO:0000313" key="2">
    <source>
        <dbReference type="EMBL" id="KAF1925452.1"/>
    </source>
</evidence>
<keyword evidence="3" id="KW-1185">Reference proteome</keyword>
<feature type="region of interest" description="Disordered" evidence="1">
    <location>
        <begin position="62"/>
        <end position="170"/>
    </location>
</feature>
<dbReference type="EMBL" id="ML978984">
    <property type="protein sequence ID" value="KAF1925452.1"/>
    <property type="molecule type" value="Genomic_DNA"/>
</dbReference>
<feature type="region of interest" description="Disordered" evidence="1">
    <location>
        <begin position="1"/>
        <end position="36"/>
    </location>
</feature>
<gene>
    <name evidence="2" type="ORF">M421DRAFT_242741</name>
</gene>
<evidence type="ECO:0000313" key="3">
    <source>
        <dbReference type="Proteomes" id="UP000800082"/>
    </source>
</evidence>
<dbReference type="Proteomes" id="UP000800082">
    <property type="component" value="Unassembled WGS sequence"/>
</dbReference>
<dbReference type="GeneID" id="54346154"/>
<feature type="compositionally biased region" description="Polar residues" evidence="1">
    <location>
        <begin position="1"/>
        <end position="11"/>
    </location>
</feature>
<feature type="compositionally biased region" description="Basic and acidic residues" evidence="1">
    <location>
        <begin position="135"/>
        <end position="149"/>
    </location>
</feature>
<name>A0A6A5RCN3_9PLEO</name>